<evidence type="ECO:0000313" key="5">
    <source>
        <dbReference type="Proteomes" id="UP001310890"/>
    </source>
</evidence>
<dbReference type="GO" id="GO:0005975">
    <property type="term" value="P:carbohydrate metabolic process"/>
    <property type="evidence" value="ECO:0007669"/>
    <property type="project" value="InterPro"/>
</dbReference>
<dbReference type="InterPro" id="IPR027414">
    <property type="entry name" value="GH95_N_dom"/>
</dbReference>
<dbReference type="Proteomes" id="UP001310890">
    <property type="component" value="Unassembled WGS sequence"/>
</dbReference>
<dbReference type="Gene3D" id="2.70.98.50">
    <property type="entry name" value="putative glycoside hydrolase family protein from bacillus halodurans"/>
    <property type="match status" value="1"/>
</dbReference>
<feature type="domain" description="Glycosyl hydrolase family 95 catalytic" evidence="3">
    <location>
        <begin position="277"/>
        <end position="686"/>
    </location>
</feature>
<dbReference type="PIRSF" id="PIRSF007663">
    <property type="entry name" value="UCP007663"/>
    <property type="match status" value="1"/>
</dbReference>
<dbReference type="InterPro" id="IPR054363">
    <property type="entry name" value="GH95_cat"/>
</dbReference>
<dbReference type="InterPro" id="IPR013780">
    <property type="entry name" value="Glyco_hydro_b"/>
</dbReference>
<accession>A0AAN7TW04</accession>
<feature type="domain" description="Glycosyl hydrolase family 95 N-terminal" evidence="1">
    <location>
        <begin position="26"/>
        <end position="259"/>
    </location>
</feature>
<dbReference type="Gene3D" id="2.60.40.1180">
    <property type="entry name" value="Golgi alpha-mannosidase II"/>
    <property type="match status" value="1"/>
</dbReference>
<dbReference type="InterPro" id="IPR012341">
    <property type="entry name" value="6hp_glycosidase-like_sf"/>
</dbReference>
<dbReference type="PANTHER" id="PTHR31084:SF0">
    <property type="entry name" value="ALPHA-L-FUCOSIDASE 2"/>
    <property type="match status" value="1"/>
</dbReference>
<dbReference type="InterPro" id="IPR008928">
    <property type="entry name" value="6-hairpin_glycosidase_sf"/>
</dbReference>
<feature type="domain" description="Alpha fucosidase A-like C-terminal" evidence="2">
    <location>
        <begin position="728"/>
        <end position="821"/>
    </location>
</feature>
<dbReference type="Pfam" id="PF21307">
    <property type="entry name" value="Glyco_hydro_95_C"/>
    <property type="match status" value="1"/>
</dbReference>
<organism evidence="4 5">
    <name type="scientific">Meristemomyces frigidus</name>
    <dbReference type="NCBI Taxonomy" id="1508187"/>
    <lineage>
        <taxon>Eukaryota</taxon>
        <taxon>Fungi</taxon>
        <taxon>Dikarya</taxon>
        <taxon>Ascomycota</taxon>
        <taxon>Pezizomycotina</taxon>
        <taxon>Dothideomycetes</taxon>
        <taxon>Dothideomycetidae</taxon>
        <taxon>Mycosphaerellales</taxon>
        <taxon>Teratosphaeriaceae</taxon>
        <taxon>Meristemomyces</taxon>
    </lineage>
</organism>
<evidence type="ECO:0000259" key="1">
    <source>
        <dbReference type="Pfam" id="PF14498"/>
    </source>
</evidence>
<dbReference type="InterPro" id="IPR049053">
    <property type="entry name" value="AFCA-like_C"/>
</dbReference>
<evidence type="ECO:0000313" key="4">
    <source>
        <dbReference type="EMBL" id="KAK5117331.1"/>
    </source>
</evidence>
<dbReference type="Pfam" id="PF22124">
    <property type="entry name" value="Glyco_hydro_95_cat"/>
    <property type="match status" value="1"/>
</dbReference>
<proteinExistence type="predicted"/>
<dbReference type="GO" id="GO:0004560">
    <property type="term" value="F:alpha-L-fucosidase activity"/>
    <property type="evidence" value="ECO:0007669"/>
    <property type="project" value="InterPro"/>
</dbReference>
<reference evidence="4" key="1">
    <citation type="submission" date="2023-08" db="EMBL/GenBank/DDBJ databases">
        <title>Black Yeasts Isolated from many extreme environments.</title>
        <authorList>
            <person name="Coleine C."/>
            <person name="Stajich J.E."/>
            <person name="Selbmann L."/>
        </authorList>
    </citation>
    <scope>NUCLEOTIDE SEQUENCE</scope>
    <source>
        <strain evidence="4">CCFEE 5401</strain>
    </source>
</reference>
<dbReference type="PANTHER" id="PTHR31084">
    <property type="entry name" value="ALPHA-L-FUCOSIDASE 2"/>
    <property type="match status" value="1"/>
</dbReference>
<dbReference type="EMBL" id="JAVRRL010000005">
    <property type="protein sequence ID" value="KAK5117331.1"/>
    <property type="molecule type" value="Genomic_DNA"/>
</dbReference>
<dbReference type="InterPro" id="IPR016518">
    <property type="entry name" value="Alpha-L-fucosidase"/>
</dbReference>
<comment type="caution">
    <text evidence="4">The sequence shown here is derived from an EMBL/GenBank/DDBJ whole genome shotgun (WGS) entry which is preliminary data.</text>
</comment>
<dbReference type="Pfam" id="PF14498">
    <property type="entry name" value="Glyco_hyd_65N_2"/>
    <property type="match status" value="1"/>
</dbReference>
<dbReference type="Gene3D" id="1.50.10.10">
    <property type="match status" value="1"/>
</dbReference>
<dbReference type="AlphaFoldDB" id="A0AAN7TW04"/>
<evidence type="ECO:0008006" key="6">
    <source>
        <dbReference type="Google" id="ProtNLM"/>
    </source>
</evidence>
<evidence type="ECO:0000259" key="2">
    <source>
        <dbReference type="Pfam" id="PF21307"/>
    </source>
</evidence>
<name>A0AAN7TW04_9PEZI</name>
<gene>
    <name evidence="4" type="ORF">LTR62_005948</name>
</gene>
<evidence type="ECO:0000259" key="3">
    <source>
        <dbReference type="Pfam" id="PF22124"/>
    </source>
</evidence>
<protein>
    <recommendedName>
        <fullName evidence="6">Glycosyl hydrolase family 95 N-terminal domain-containing protein</fullName>
    </recommendedName>
</protein>
<dbReference type="SUPFAM" id="SSF48208">
    <property type="entry name" value="Six-hairpin glycosidases"/>
    <property type="match status" value="1"/>
</dbReference>
<sequence length="824" mass="89788">MSLGKPLWLRTQRLTPPACGLKLQIAVNYNNSYLLGNGRVGGAVFGNVVGEIVSVNEDSFWSGGFINRVNQDARAQMPKLQEMVRQGSVVEATSFADVMYAGQPLSARHYELLGDLEITMNHSSQASSYERYLDVDDATAGVYYVNNGTAYFREYLSSEPAGVLAVRVASNQTGTVSLRVHLRRGPNGSLNRWEDYSRHTSNDTIVIGGHSASATGIEFSSGVRVVAKGGSVFSLGDTVLVDYADEAWIYFQSWTSFRKNDPESAVLTDLAAINQTYPEIRAAHIKDYQSYAHRVELSLGNSTAMQKSQTTAQRMSALNNGTFDPELVTLYFNFGRYLFISSSRNGTLPPNLQGIWNSQLDPFWGSKYTTNINLEMNYWPALVTNLADLTSPLHDLIDSIRDKGMNVSETMYGVGNGGFVSHHNTDLWGDSAPQDNYIYSTWWPSAGPWLVFHLMEYYRFTGDKTFLKEHYSVLKSAALFYVGFLSDYDGYKVVNPTISPENAYYPPNYNTTPVAITLGATMDTELLWELFNSIQEANNLLKLGDDAFVSQLNALKAQFPPYRQNYFGGLQEWIHDYQEAIPGIDHLSPLWGAYPGNEITSSNATLFNWARETLSHRLEHGSASGGWGASWCTALSGRYFMPDWASHCLLHLISNQSHPDSLLNSGAPSEFQIDGNLGGPGAMPELFLQSHESIATGQAPQGSYGGAGSANGTLVAAFTGTVDKVPLIRLLPTVPALFASTGGGGYFNGLLARGGFEVDVCWDAKGALVSATIASKLGGVVYVTLGDTPIGKNNGTAIVSSGAGSGVFLKLDTRAGQSYSVKQV</sequence>